<protein>
    <submittedName>
        <fullName evidence="5">Uncharacterized protein</fullName>
    </submittedName>
</protein>
<dbReference type="InterPro" id="IPR057893">
    <property type="entry name" value="LRV_2"/>
</dbReference>
<keyword evidence="2" id="KW-0472">Membrane</keyword>
<evidence type="ECO:0000313" key="6">
    <source>
        <dbReference type="Proteomes" id="UP000199639"/>
    </source>
</evidence>
<feature type="domain" description="DUF7937" evidence="4">
    <location>
        <begin position="58"/>
        <end position="478"/>
    </location>
</feature>
<keyword evidence="2" id="KW-0812">Transmembrane</keyword>
<dbReference type="InterPro" id="IPR051425">
    <property type="entry name" value="Formin_Homology"/>
</dbReference>
<evidence type="ECO:0000256" key="1">
    <source>
        <dbReference type="SAM" id="MobiDB-lite"/>
    </source>
</evidence>
<feature type="transmembrane region" description="Helical" evidence="2">
    <location>
        <begin position="397"/>
        <end position="418"/>
    </location>
</feature>
<feature type="transmembrane region" description="Helical" evidence="2">
    <location>
        <begin position="98"/>
        <end position="119"/>
    </location>
</feature>
<organism evidence="5 6">
    <name type="scientific">Cryobacterium flavum</name>
    <dbReference type="NCBI Taxonomy" id="1424659"/>
    <lineage>
        <taxon>Bacteria</taxon>
        <taxon>Bacillati</taxon>
        <taxon>Actinomycetota</taxon>
        <taxon>Actinomycetes</taxon>
        <taxon>Micrococcales</taxon>
        <taxon>Microbacteriaceae</taxon>
        <taxon>Cryobacterium</taxon>
    </lineage>
</organism>
<dbReference type="PANTHER" id="PTHR45725">
    <property type="entry name" value="FORMIN HOMOLOGY 2 FAMILY MEMBER"/>
    <property type="match status" value="1"/>
</dbReference>
<dbReference type="PANTHER" id="PTHR45725:SF18">
    <property type="entry name" value="ORC1-LIKE AAA ATPASE DOMAIN-CONTAINING PROTEIN"/>
    <property type="match status" value="1"/>
</dbReference>
<feature type="transmembrane region" description="Helical" evidence="2">
    <location>
        <begin position="131"/>
        <end position="154"/>
    </location>
</feature>
<feature type="domain" description="Leucine rich repeat variant" evidence="3">
    <location>
        <begin position="610"/>
        <end position="668"/>
    </location>
</feature>
<feature type="compositionally biased region" description="Pro residues" evidence="1">
    <location>
        <begin position="581"/>
        <end position="597"/>
    </location>
</feature>
<dbReference type="EMBL" id="FNIB01000012">
    <property type="protein sequence ID" value="SDO18083.1"/>
    <property type="molecule type" value="Genomic_DNA"/>
</dbReference>
<dbReference type="RefSeq" id="WP_092341645.1">
    <property type="nucleotide sequence ID" value="NZ_FNIB01000012.1"/>
</dbReference>
<evidence type="ECO:0000256" key="2">
    <source>
        <dbReference type="SAM" id="Phobius"/>
    </source>
</evidence>
<accession>A0A5E9GYF2</accession>
<keyword evidence="2" id="KW-1133">Transmembrane helix</keyword>
<dbReference type="STRING" id="1424659.SAMN05216368_1124"/>
<feature type="transmembrane region" description="Helical" evidence="2">
    <location>
        <begin position="258"/>
        <end position="277"/>
    </location>
</feature>
<gene>
    <name evidence="5" type="ORF">SAMN05216368_1124</name>
</gene>
<feature type="transmembrane region" description="Helical" evidence="2">
    <location>
        <begin position="199"/>
        <end position="221"/>
    </location>
</feature>
<dbReference type="Pfam" id="PF25591">
    <property type="entry name" value="LRV_2"/>
    <property type="match status" value="1"/>
</dbReference>
<evidence type="ECO:0000259" key="4">
    <source>
        <dbReference type="Pfam" id="PF25592"/>
    </source>
</evidence>
<sequence length="669" mass="67789">MTFDPNAPQQPPAVPQYAAPVAPPQYAAPQQYAAPAAAPQYAPAPTRPNPFAGIPASDWARDGGALLLLLISLALPWMNSPDTYNMSETIGATGRIEVILITLLSLFSLSLTYLLRAGVFGPGVGLAQIWLIRLLVNVPYALLVLGFMLIDAFSKDQTTGLGYAAAFGLAGAFLAAQPRSAELVGIVGYHPIARIWHRIVIGYGAVVALTVLGALVLGLVASTSAQVNAVVLLTAVVAVLAGVAAVLLPIYGIIRGSAIWLTVGRTLGGIAVAVITIDAFTDFALSVGGIESLSWGGYPLILLAGLLGLASAPALRLAMVPIEPIAKWFGVASLTLILIISAAGLSLLLVIANLIGSGTNTGSTGLNIGATIVLSIIIVVAIIARTTLRSNPAGSQWLVLGLTGVVTVLGIVFVVLRAQTLSYENVGELYSWMFDGAAYSSFSLIILTTAATLSLALAFGLPALVFYSLTAPAAVRGYFTQYGPVRAQAQATYTGYAPVPPVAPVSAVPPVPPTAQADAAAPVVQAPAAVATVTPAAFVAPAAPVAAATVTPAAFVAPAAPVAAAPAAAAPVAPPVPPVAPPAPPAPVEAPAEPAPEPAAAAPVAVPSPASLAAGDPATSAAELYDLAQKHPEVWPQLAGNPSAYPDLLTWLAQSPDPLVQQALRARGL</sequence>
<feature type="transmembrane region" description="Helical" evidence="2">
    <location>
        <begin position="59"/>
        <end position="78"/>
    </location>
</feature>
<feature type="transmembrane region" description="Helical" evidence="2">
    <location>
        <begin position="227"/>
        <end position="251"/>
    </location>
</feature>
<dbReference type="InterPro" id="IPR057697">
    <property type="entry name" value="DUF7937"/>
</dbReference>
<evidence type="ECO:0000313" key="5">
    <source>
        <dbReference type="EMBL" id="SDO18083.1"/>
    </source>
</evidence>
<feature type="transmembrane region" description="Helical" evidence="2">
    <location>
        <begin position="297"/>
        <end position="317"/>
    </location>
</feature>
<name>A0A5E9GYF2_9MICO</name>
<proteinExistence type="predicted"/>
<evidence type="ECO:0000259" key="3">
    <source>
        <dbReference type="Pfam" id="PF25591"/>
    </source>
</evidence>
<dbReference type="AlphaFoldDB" id="A0A5E9GYF2"/>
<feature type="region of interest" description="Disordered" evidence="1">
    <location>
        <begin position="581"/>
        <end position="603"/>
    </location>
</feature>
<feature type="transmembrane region" description="Helical" evidence="2">
    <location>
        <begin position="329"/>
        <end position="352"/>
    </location>
</feature>
<feature type="transmembrane region" description="Helical" evidence="2">
    <location>
        <begin position="364"/>
        <end position="385"/>
    </location>
</feature>
<dbReference type="Proteomes" id="UP000199639">
    <property type="component" value="Unassembled WGS sequence"/>
</dbReference>
<feature type="transmembrane region" description="Helical" evidence="2">
    <location>
        <begin position="438"/>
        <end position="467"/>
    </location>
</feature>
<dbReference type="Pfam" id="PF25592">
    <property type="entry name" value="DUF7937"/>
    <property type="match status" value="1"/>
</dbReference>
<reference evidence="5 6" key="1">
    <citation type="submission" date="2016-10" db="EMBL/GenBank/DDBJ databases">
        <authorList>
            <person name="Varghese N."/>
            <person name="Submissions S."/>
        </authorList>
    </citation>
    <scope>NUCLEOTIDE SEQUENCE [LARGE SCALE GENOMIC DNA]</scope>
    <source>
        <strain evidence="5 6">CGMCC 1.11215</strain>
    </source>
</reference>